<dbReference type="GO" id="GO:0004553">
    <property type="term" value="F:hydrolase activity, hydrolyzing O-glycosyl compounds"/>
    <property type="evidence" value="ECO:0007669"/>
    <property type="project" value="InterPro"/>
</dbReference>
<accession>A0A917S7E4</accession>
<keyword evidence="5 12" id="KW-0119">Carbohydrate metabolism</keyword>
<evidence type="ECO:0000256" key="6">
    <source>
        <dbReference type="ARBA" id="ARBA00023295"/>
    </source>
</evidence>
<proteinExistence type="inferred from homology"/>
<evidence type="ECO:0000256" key="9">
    <source>
        <dbReference type="PIRSR" id="PIRSR001100-2"/>
    </source>
</evidence>
<evidence type="ECO:0000313" key="14">
    <source>
        <dbReference type="EMBL" id="GGL59462.1"/>
    </source>
</evidence>
<feature type="active site" description="Proton donor" evidence="8 11">
    <location>
        <position position="315"/>
    </location>
</feature>
<evidence type="ECO:0000256" key="4">
    <source>
        <dbReference type="ARBA" id="ARBA00023157"/>
    </source>
</evidence>
<dbReference type="InterPro" id="IPR036434">
    <property type="entry name" value="Beta_cellobiohydrolase_sf"/>
</dbReference>
<comment type="similarity">
    <text evidence="12">Belongs to the glycosyl hydrolase family 6.</text>
</comment>
<protein>
    <recommendedName>
        <fullName evidence="12">Glucanase</fullName>
        <ecNumber evidence="12">3.2.1.-</ecNumber>
    </recommendedName>
</protein>
<evidence type="ECO:0000256" key="2">
    <source>
        <dbReference type="ARBA" id="ARBA00022801"/>
    </source>
</evidence>
<feature type="chain" id="PRO_5039758787" description="Glucanase" evidence="12">
    <location>
        <begin position="26"/>
        <end position="505"/>
    </location>
</feature>
<evidence type="ECO:0000313" key="15">
    <source>
        <dbReference type="Proteomes" id="UP000613840"/>
    </source>
</evidence>
<dbReference type="PROSITE" id="PS00656">
    <property type="entry name" value="GLYCOSYL_HYDROL_F6_2"/>
    <property type="match status" value="1"/>
</dbReference>
<gene>
    <name evidence="14" type="ORF">GCM10011575_17550</name>
</gene>
<name>A0A917S7E4_9ACTN</name>
<dbReference type="Proteomes" id="UP000613840">
    <property type="component" value="Unassembled WGS sequence"/>
</dbReference>
<keyword evidence="3 12" id="KW-0136">Cellulose degradation</keyword>
<feature type="active site" description="Proton acceptor" evidence="8">
    <location>
        <position position="469"/>
    </location>
</feature>
<dbReference type="InterPro" id="IPR043708">
    <property type="entry name" value="DUF5648"/>
</dbReference>
<evidence type="ECO:0000256" key="11">
    <source>
        <dbReference type="PROSITE-ProRule" id="PRU10057"/>
    </source>
</evidence>
<dbReference type="PANTHER" id="PTHR34876">
    <property type="match status" value="1"/>
</dbReference>
<dbReference type="PIRSF" id="PIRSF001100">
    <property type="entry name" value="Beta_cellobiohydrolase"/>
    <property type="match status" value="1"/>
</dbReference>
<dbReference type="Pfam" id="PF01341">
    <property type="entry name" value="Glyco_hydro_6"/>
    <property type="match status" value="1"/>
</dbReference>
<sequence length="505" mass="53175">MRPPTSLGLATAALALATTAIPVTATQAATTASCAALTTTAYVSNNPALKTTLVTPWSNESSGAKKNYGFTTNLGTPFRVSLKAANGLVGIRRMYSPKTHDFRYIWAASERASLIKKGYQDASPSFYAANKAASCLIPVYRYDKNHVTQYVTTAAQRKSLSSSGWTYDKVAFYAASATTAAAPTPPPTAPPVTTPTTPATPLNQKFYANQISKAWKAYDSATNASTEKLLYQVAATPTAIWLGGYASDPGTVSSIEAKAAKLKQTPQFVVYAIPDRDCGGYAAGGLSGVSAYEKWINSIRAAIAKRPTIVIVEPDAISMGCLSASGKADRIAMLKYAMKTLSADPTTYAYIHAGSSLPTDTFAPVLKQVGVQYGRGIAVNVSSFSTTATETAYADSMLAELAKIGVTGKHAVVDTSRNGVGPIKSGTNPNGAPNWCNPPGRAVGKRPTTSTGDKAVDAWLWIKPPGESDGQCHPGDPTGWFQSYALDITQRALNNDIITPLTPPN</sequence>
<evidence type="ECO:0000256" key="1">
    <source>
        <dbReference type="ARBA" id="ARBA00022729"/>
    </source>
</evidence>
<dbReference type="PROSITE" id="PS51257">
    <property type="entry name" value="PROKAR_LIPOPROTEIN"/>
    <property type="match status" value="1"/>
</dbReference>
<feature type="domain" description="DUF5648" evidence="13">
    <location>
        <begin position="46"/>
        <end position="174"/>
    </location>
</feature>
<keyword evidence="4" id="KW-1015">Disulfide bond</keyword>
<keyword evidence="15" id="KW-1185">Reference proteome</keyword>
<comment type="caution">
    <text evidence="14">The sequence shown here is derived from an EMBL/GenBank/DDBJ whole genome shotgun (WGS) entry which is preliminary data.</text>
</comment>
<feature type="binding site" evidence="9">
    <location>
        <position position="241"/>
    </location>
    <ligand>
        <name>substrate</name>
    </ligand>
</feature>
<dbReference type="InterPro" id="IPR001524">
    <property type="entry name" value="Glyco_hydro_6_CS"/>
</dbReference>
<evidence type="ECO:0000256" key="12">
    <source>
        <dbReference type="RuleBase" id="RU361186"/>
    </source>
</evidence>
<reference evidence="14" key="2">
    <citation type="submission" date="2020-09" db="EMBL/GenBank/DDBJ databases">
        <authorList>
            <person name="Sun Q."/>
            <person name="Zhou Y."/>
        </authorList>
    </citation>
    <scope>NUCLEOTIDE SEQUENCE</scope>
    <source>
        <strain evidence="14">CGMCC 4.7306</strain>
    </source>
</reference>
<dbReference type="AlphaFoldDB" id="A0A917S7E4"/>
<feature type="binding site" evidence="9">
    <location>
        <position position="467"/>
    </location>
    <ligand>
        <name>substrate</name>
    </ligand>
</feature>
<feature type="binding site" evidence="9">
    <location>
        <position position="435"/>
    </location>
    <ligand>
        <name>substrate</name>
    </ligand>
</feature>
<reference evidence="14" key="1">
    <citation type="journal article" date="2014" name="Int. J. Syst. Evol. Microbiol.">
        <title>Complete genome sequence of Corynebacterium casei LMG S-19264T (=DSM 44701T), isolated from a smear-ripened cheese.</title>
        <authorList>
            <consortium name="US DOE Joint Genome Institute (JGI-PGF)"/>
            <person name="Walter F."/>
            <person name="Albersmeier A."/>
            <person name="Kalinowski J."/>
            <person name="Ruckert C."/>
        </authorList>
    </citation>
    <scope>NUCLEOTIDE SEQUENCE</scope>
    <source>
        <strain evidence="14">CGMCC 4.7306</strain>
    </source>
</reference>
<evidence type="ECO:0000256" key="3">
    <source>
        <dbReference type="ARBA" id="ARBA00023001"/>
    </source>
</evidence>
<feature type="signal peptide" evidence="12">
    <location>
        <begin position="1"/>
        <end position="25"/>
    </location>
</feature>
<keyword evidence="2 12" id="KW-0378">Hydrolase</keyword>
<feature type="active site" evidence="10">
    <location>
        <position position="277"/>
    </location>
</feature>
<organism evidence="14 15">
    <name type="scientific">Microlunatus endophyticus</name>
    <dbReference type="NCBI Taxonomy" id="1716077"/>
    <lineage>
        <taxon>Bacteria</taxon>
        <taxon>Bacillati</taxon>
        <taxon>Actinomycetota</taxon>
        <taxon>Actinomycetes</taxon>
        <taxon>Propionibacteriales</taxon>
        <taxon>Propionibacteriaceae</taxon>
        <taxon>Microlunatus</taxon>
    </lineage>
</organism>
<dbReference type="GO" id="GO:0030245">
    <property type="term" value="P:cellulose catabolic process"/>
    <property type="evidence" value="ECO:0007669"/>
    <property type="project" value="UniProtKB-KW"/>
</dbReference>
<feature type="binding site" evidence="9">
    <location>
        <position position="463"/>
    </location>
    <ligand>
        <name>substrate</name>
    </ligand>
</feature>
<evidence type="ECO:0000256" key="8">
    <source>
        <dbReference type="PIRSR" id="PIRSR001100-1"/>
    </source>
</evidence>
<evidence type="ECO:0000259" key="13">
    <source>
        <dbReference type="Pfam" id="PF18885"/>
    </source>
</evidence>
<keyword evidence="1 12" id="KW-0732">Signal</keyword>
<dbReference type="PANTHER" id="PTHR34876:SF4">
    <property type="entry name" value="1,4-BETA-D-GLUCAN CELLOBIOHYDROLASE C-RELATED"/>
    <property type="match status" value="1"/>
</dbReference>
<evidence type="ECO:0000256" key="5">
    <source>
        <dbReference type="ARBA" id="ARBA00023277"/>
    </source>
</evidence>
<dbReference type="PRINTS" id="PR00733">
    <property type="entry name" value="GLHYDRLASE6"/>
</dbReference>
<dbReference type="PROSITE" id="PS00655">
    <property type="entry name" value="GLYCOSYL_HYDROL_F6_1"/>
    <property type="match status" value="1"/>
</dbReference>
<dbReference type="SUPFAM" id="SSF51989">
    <property type="entry name" value="Glycosyl hydrolases family 6, cellulases"/>
    <property type="match status" value="1"/>
</dbReference>
<evidence type="ECO:0000256" key="7">
    <source>
        <dbReference type="ARBA" id="ARBA00023326"/>
    </source>
</evidence>
<dbReference type="EMBL" id="BMMZ01000003">
    <property type="protein sequence ID" value="GGL59462.1"/>
    <property type="molecule type" value="Genomic_DNA"/>
</dbReference>
<evidence type="ECO:0000256" key="10">
    <source>
        <dbReference type="PROSITE-ProRule" id="PRU10056"/>
    </source>
</evidence>
<keyword evidence="6 12" id="KW-0326">Glycosidase</keyword>
<dbReference type="Gene3D" id="3.20.20.40">
    <property type="entry name" value="1, 4-beta cellobiohydrolase"/>
    <property type="match status" value="1"/>
</dbReference>
<dbReference type="Pfam" id="PF18885">
    <property type="entry name" value="DUF5648"/>
    <property type="match status" value="1"/>
</dbReference>
<dbReference type="EC" id="3.2.1.-" evidence="12"/>
<dbReference type="InterPro" id="IPR016288">
    <property type="entry name" value="Beta_cellobiohydrolase"/>
</dbReference>
<keyword evidence="7 12" id="KW-0624">Polysaccharide degradation</keyword>